<proteinExistence type="inferred from homology"/>
<comment type="pathway">
    <text evidence="1">Carbohydrate degradation; glycolysis; pyruvate from D-glyceraldehyde 3-phosphate: step 5/5.</text>
</comment>
<keyword evidence="5" id="KW-0479">Metal-binding</keyword>
<keyword evidence="7 13" id="KW-0418">Kinase</keyword>
<dbReference type="GO" id="GO:0016301">
    <property type="term" value="F:kinase activity"/>
    <property type="evidence" value="ECO:0007669"/>
    <property type="project" value="UniProtKB-KW"/>
</dbReference>
<dbReference type="Pfam" id="PF00224">
    <property type="entry name" value="PK"/>
    <property type="match status" value="2"/>
</dbReference>
<sequence>MPSRAQIIATIGPASGTVELLRQLIAHQMDVMRLNFSWGTYEEHATYISNLRQVASESGKHIPIIQDLSGPREQETSGHRFDSAKDILTEKDLKDLTFGVEQEVDYIAMSYVGSADDIKRIKFEITKLEANIPVIAKIERKIAIDNLDSILVEADAIMIARGDMGNEIPLEQIPFVQSEIIKKCKTAKKPVITATQMMLSMVDNDKPSRAEITDIVNA</sequence>
<keyword evidence="8" id="KW-0067">ATP-binding</keyword>
<name>A0A837HS11_9BACT</name>
<keyword evidence="9" id="KW-0460">Magnesium</keyword>
<dbReference type="PANTHER" id="PTHR11817">
    <property type="entry name" value="PYRUVATE KINASE"/>
    <property type="match status" value="1"/>
</dbReference>
<dbReference type="EC" id="2.7.1.40" evidence="3"/>
<dbReference type="UniPathway" id="UPA00109">
    <property type="reaction ID" value="UER00188"/>
</dbReference>
<comment type="caution">
    <text evidence="13">The sequence shown here is derived from an EMBL/GenBank/DDBJ whole genome shotgun (WGS) entry which is preliminary data.</text>
</comment>
<dbReference type="AlphaFoldDB" id="A0A837HS11"/>
<keyword evidence="11 13" id="KW-0670">Pyruvate</keyword>
<feature type="non-terminal residue" evidence="13">
    <location>
        <position position="218"/>
    </location>
</feature>
<protein>
    <recommendedName>
        <fullName evidence="3">pyruvate kinase</fullName>
        <ecNumber evidence="3">2.7.1.40</ecNumber>
    </recommendedName>
</protein>
<keyword evidence="6" id="KW-0547">Nucleotide-binding</keyword>
<organism evidence="13 14">
    <name type="scientific">Candidatus Yanofskybacteria bacterium GW2011_GWD1_39_16</name>
    <dbReference type="NCBI Taxonomy" id="1619030"/>
    <lineage>
        <taxon>Bacteria</taxon>
        <taxon>Candidatus Yanofskyibacteriota</taxon>
    </lineage>
</organism>
<evidence type="ECO:0000256" key="9">
    <source>
        <dbReference type="ARBA" id="ARBA00022842"/>
    </source>
</evidence>
<keyword evidence="4" id="KW-0808">Transferase</keyword>
<gene>
    <name evidence="13" type="ORF">UT35_C0017G0001</name>
</gene>
<accession>A0A837HS11</accession>
<evidence type="ECO:0000256" key="6">
    <source>
        <dbReference type="ARBA" id="ARBA00022741"/>
    </source>
</evidence>
<evidence type="ECO:0000256" key="7">
    <source>
        <dbReference type="ARBA" id="ARBA00022777"/>
    </source>
</evidence>
<evidence type="ECO:0000256" key="2">
    <source>
        <dbReference type="ARBA" id="ARBA00008663"/>
    </source>
</evidence>
<dbReference type="InterPro" id="IPR015793">
    <property type="entry name" value="Pyrv_Knase_brl"/>
</dbReference>
<dbReference type="SUPFAM" id="SSF51621">
    <property type="entry name" value="Phosphoenolpyruvate/pyruvate domain"/>
    <property type="match status" value="1"/>
</dbReference>
<evidence type="ECO:0000256" key="10">
    <source>
        <dbReference type="ARBA" id="ARBA00023152"/>
    </source>
</evidence>
<evidence type="ECO:0000256" key="1">
    <source>
        <dbReference type="ARBA" id="ARBA00004997"/>
    </source>
</evidence>
<evidence type="ECO:0000313" key="13">
    <source>
        <dbReference type="EMBL" id="KKR08067.1"/>
    </source>
</evidence>
<comment type="similarity">
    <text evidence="2">Belongs to the pyruvate kinase family.</text>
</comment>
<dbReference type="EMBL" id="LBWL01000017">
    <property type="protein sequence ID" value="KKR08067.1"/>
    <property type="molecule type" value="Genomic_DNA"/>
</dbReference>
<evidence type="ECO:0000256" key="5">
    <source>
        <dbReference type="ARBA" id="ARBA00022723"/>
    </source>
</evidence>
<evidence type="ECO:0000313" key="14">
    <source>
        <dbReference type="Proteomes" id="UP000033996"/>
    </source>
</evidence>
<dbReference type="InterPro" id="IPR040442">
    <property type="entry name" value="Pyrv_kinase-like_dom_sf"/>
</dbReference>
<evidence type="ECO:0000256" key="8">
    <source>
        <dbReference type="ARBA" id="ARBA00022840"/>
    </source>
</evidence>
<dbReference type="Proteomes" id="UP000033996">
    <property type="component" value="Unassembled WGS sequence"/>
</dbReference>
<dbReference type="GO" id="GO:0004743">
    <property type="term" value="F:pyruvate kinase activity"/>
    <property type="evidence" value="ECO:0007669"/>
    <property type="project" value="UniProtKB-EC"/>
</dbReference>
<keyword evidence="10" id="KW-0324">Glycolysis</keyword>
<evidence type="ECO:0000256" key="4">
    <source>
        <dbReference type="ARBA" id="ARBA00022679"/>
    </source>
</evidence>
<dbReference type="InterPro" id="IPR015813">
    <property type="entry name" value="Pyrv/PenolPyrv_kinase-like_dom"/>
</dbReference>
<dbReference type="GO" id="GO:0030955">
    <property type="term" value="F:potassium ion binding"/>
    <property type="evidence" value="ECO:0007669"/>
    <property type="project" value="InterPro"/>
</dbReference>
<dbReference type="GO" id="GO:0005524">
    <property type="term" value="F:ATP binding"/>
    <property type="evidence" value="ECO:0007669"/>
    <property type="project" value="UniProtKB-KW"/>
</dbReference>
<dbReference type="GO" id="GO:0000287">
    <property type="term" value="F:magnesium ion binding"/>
    <property type="evidence" value="ECO:0007669"/>
    <property type="project" value="InterPro"/>
</dbReference>
<dbReference type="InterPro" id="IPR001697">
    <property type="entry name" value="Pyr_Knase"/>
</dbReference>
<reference evidence="13 14" key="1">
    <citation type="journal article" date="2015" name="Nature">
        <title>rRNA introns, odd ribosomes, and small enigmatic genomes across a large radiation of phyla.</title>
        <authorList>
            <person name="Brown C.T."/>
            <person name="Hug L.A."/>
            <person name="Thomas B.C."/>
            <person name="Sharon I."/>
            <person name="Castelle C.J."/>
            <person name="Singh A."/>
            <person name="Wilkins M.J."/>
            <person name="Williams K.H."/>
            <person name="Banfield J.F."/>
        </authorList>
    </citation>
    <scope>NUCLEOTIDE SEQUENCE [LARGE SCALE GENOMIC DNA]</scope>
</reference>
<evidence type="ECO:0000256" key="3">
    <source>
        <dbReference type="ARBA" id="ARBA00012142"/>
    </source>
</evidence>
<feature type="domain" description="Pyruvate kinase barrel" evidence="12">
    <location>
        <begin position="4"/>
        <end position="72"/>
    </location>
</feature>
<evidence type="ECO:0000259" key="12">
    <source>
        <dbReference type="Pfam" id="PF00224"/>
    </source>
</evidence>
<dbReference type="Gene3D" id="3.20.20.60">
    <property type="entry name" value="Phosphoenolpyruvate-binding domains"/>
    <property type="match status" value="2"/>
</dbReference>
<feature type="domain" description="Pyruvate kinase barrel" evidence="12">
    <location>
        <begin position="86"/>
        <end position="218"/>
    </location>
</feature>
<evidence type="ECO:0000256" key="11">
    <source>
        <dbReference type="ARBA" id="ARBA00023317"/>
    </source>
</evidence>